<dbReference type="EMBL" id="WKKV01000004">
    <property type="protein sequence ID" value="MSE02581.1"/>
    <property type="molecule type" value="Genomic_DNA"/>
</dbReference>
<feature type="transmembrane region" description="Helical" evidence="6">
    <location>
        <begin position="170"/>
        <end position="188"/>
    </location>
</feature>
<evidence type="ECO:0000256" key="3">
    <source>
        <dbReference type="ARBA" id="ARBA00022692"/>
    </source>
</evidence>
<dbReference type="InterPro" id="IPR004748">
    <property type="entry name" value="Polyol_permease-like"/>
</dbReference>
<evidence type="ECO:0000259" key="7">
    <source>
        <dbReference type="PROSITE" id="PS50850"/>
    </source>
</evidence>
<evidence type="ECO:0000256" key="5">
    <source>
        <dbReference type="ARBA" id="ARBA00023136"/>
    </source>
</evidence>
<dbReference type="InterPro" id="IPR011701">
    <property type="entry name" value="MFS"/>
</dbReference>
<dbReference type="SUPFAM" id="SSF103473">
    <property type="entry name" value="MFS general substrate transporter"/>
    <property type="match status" value="1"/>
</dbReference>
<organism evidence="8">
    <name type="scientific">Bacillus velezensis</name>
    <dbReference type="NCBI Taxonomy" id="492670"/>
    <lineage>
        <taxon>Bacteria</taxon>
        <taxon>Bacillati</taxon>
        <taxon>Bacillota</taxon>
        <taxon>Bacilli</taxon>
        <taxon>Bacillales</taxon>
        <taxon>Bacillaceae</taxon>
        <taxon>Bacillus</taxon>
        <taxon>Bacillus amyloliquefaciens group</taxon>
    </lineage>
</organism>
<dbReference type="InterPro" id="IPR052714">
    <property type="entry name" value="MFS_Exporter"/>
</dbReference>
<dbReference type="Gene3D" id="1.20.1250.20">
    <property type="entry name" value="MFS general substrate transporter like domains"/>
    <property type="match status" value="2"/>
</dbReference>
<evidence type="ECO:0000313" key="8">
    <source>
        <dbReference type="EMBL" id="MSE02581.1"/>
    </source>
</evidence>
<feature type="transmembrane region" description="Helical" evidence="6">
    <location>
        <begin position="140"/>
        <end position="158"/>
    </location>
</feature>
<feature type="transmembrane region" description="Helical" evidence="6">
    <location>
        <begin position="50"/>
        <end position="71"/>
    </location>
</feature>
<feature type="transmembrane region" description="Helical" evidence="6">
    <location>
        <begin position="78"/>
        <end position="96"/>
    </location>
</feature>
<keyword evidence="4 6" id="KW-1133">Transmembrane helix</keyword>
<dbReference type="PROSITE" id="PS50850">
    <property type="entry name" value="MFS"/>
    <property type="match status" value="1"/>
</dbReference>
<dbReference type="InterPro" id="IPR036259">
    <property type="entry name" value="MFS_trans_sf"/>
</dbReference>
<dbReference type="CDD" id="cd17337">
    <property type="entry name" value="MFS_CsbX"/>
    <property type="match status" value="1"/>
</dbReference>
<comment type="caution">
    <text evidence="8">The sequence shown here is derived from an EMBL/GenBank/DDBJ whole genome shotgun (WGS) entry which is preliminary data.</text>
</comment>
<evidence type="ECO:0000256" key="4">
    <source>
        <dbReference type="ARBA" id="ARBA00022989"/>
    </source>
</evidence>
<accession>A0A6A8LGV7</accession>
<dbReference type="PANTHER" id="PTHR23531">
    <property type="entry name" value="QUINOLENE RESISTANCE PROTEIN NORA"/>
    <property type="match status" value="1"/>
</dbReference>
<dbReference type="PANTHER" id="PTHR23531:SF1">
    <property type="entry name" value="QUINOLENE RESISTANCE PROTEIN NORA"/>
    <property type="match status" value="1"/>
</dbReference>
<dbReference type="NCBIfam" id="TIGR00897">
    <property type="entry name" value="2A0118"/>
    <property type="match status" value="1"/>
</dbReference>
<gene>
    <name evidence="8" type="ORF">GKC39_10950</name>
</gene>
<feature type="transmembrane region" description="Helical" evidence="6">
    <location>
        <begin position="312"/>
        <end position="338"/>
    </location>
</feature>
<keyword evidence="3 6" id="KW-0812">Transmembrane</keyword>
<name>A0A6A8LGV7_BACVE</name>
<proteinExistence type="predicted"/>
<evidence type="ECO:0000256" key="1">
    <source>
        <dbReference type="ARBA" id="ARBA00004651"/>
    </source>
</evidence>
<keyword evidence="5 6" id="KW-0472">Membrane</keyword>
<evidence type="ECO:0000256" key="2">
    <source>
        <dbReference type="ARBA" id="ARBA00022448"/>
    </source>
</evidence>
<dbReference type="GO" id="GO:0022857">
    <property type="term" value="F:transmembrane transporter activity"/>
    <property type="evidence" value="ECO:0007669"/>
    <property type="project" value="InterPro"/>
</dbReference>
<feature type="transmembrane region" description="Helical" evidence="6">
    <location>
        <begin position="254"/>
        <end position="273"/>
    </location>
</feature>
<protein>
    <submittedName>
        <fullName evidence="8">MFS transporter</fullName>
    </submittedName>
</protein>
<feature type="domain" description="Major facilitator superfamily (MFS) profile" evidence="7">
    <location>
        <begin position="211"/>
        <end position="415"/>
    </location>
</feature>
<dbReference type="AlphaFoldDB" id="A0A6A8LGV7"/>
<dbReference type="RefSeq" id="WP_014305179.1">
    <property type="nucleotide sequence ID" value="NZ_BQFE01000008.1"/>
</dbReference>
<reference evidence="8" key="1">
    <citation type="submission" date="2019-11" db="EMBL/GenBank/DDBJ databases">
        <title>Draft Genome Sequence of Plant Growth-Promoting Rhizosphere-Associated Bacteria.</title>
        <authorList>
            <person name="Vasilyev I.Y."/>
            <person name="Radchenko V."/>
            <person name="Ilnitskaya E.V."/>
        </authorList>
    </citation>
    <scope>NUCLEOTIDE SEQUENCE</scope>
    <source>
        <strain evidence="8">VRA_517_n</strain>
    </source>
</reference>
<evidence type="ECO:0000256" key="6">
    <source>
        <dbReference type="SAM" id="Phobius"/>
    </source>
</evidence>
<dbReference type="GO" id="GO:0005886">
    <property type="term" value="C:plasma membrane"/>
    <property type="evidence" value="ECO:0007669"/>
    <property type="project" value="UniProtKB-SubCell"/>
</dbReference>
<dbReference type="InterPro" id="IPR020846">
    <property type="entry name" value="MFS_dom"/>
</dbReference>
<comment type="subcellular location">
    <subcellularLocation>
        <location evidence="1">Cell membrane</location>
        <topology evidence="1">Multi-pass membrane protein</topology>
    </subcellularLocation>
</comment>
<sequence length="415" mass="45493">MLNKIGIPKQLAWGFLGVVLFMMGDGLEQGWLSPFLVENGLTVQQSASLFTVYGISLAVASWFSGVCLEAFGAKRTMFMGLLFYVIGTAAFIAYGFENLNLPVMYVTYFIKGLGYPLFAYSFLTWVIYRSPKNRLSTAVGWFWIAYCCGMFVFGAWYSSWAIKSFGYLNTLWSSIFWVCLGAFFALILNRDRFEKKKADKREKAQELMKGITILAENPRVLSGGIIRIINSIGTYGFPVFLPMHMAQHGISTNVWLQIWGTIFLGNIVFNLIFGAVGDAFGWKKTVMWFGGVGCGIFTLLLYYAPVVSHGNLLFVSIVGFIWGGLLAGFVPIGAIVPTAAGSNKGAAMSVLNLAAGLSAFVGPALAWAFIGLVGAQGVVWIFAALYFVSAILTNQIKIPEEKTAKHNKALPEYAS</sequence>
<keyword evidence="2" id="KW-0813">Transport</keyword>
<feature type="transmembrane region" description="Helical" evidence="6">
    <location>
        <begin position="285"/>
        <end position="306"/>
    </location>
</feature>
<feature type="transmembrane region" description="Helical" evidence="6">
    <location>
        <begin position="108"/>
        <end position="128"/>
    </location>
</feature>
<dbReference type="Pfam" id="PF07690">
    <property type="entry name" value="MFS_1"/>
    <property type="match status" value="1"/>
</dbReference>